<keyword evidence="3" id="KW-1185">Reference proteome</keyword>
<protein>
    <submittedName>
        <fullName evidence="2">Uncharacterized protein</fullName>
    </submittedName>
</protein>
<proteinExistence type="predicted"/>
<dbReference type="EMBL" id="AEEI01000055">
    <property type="protein sequence ID" value="EFM01053.1"/>
    <property type="molecule type" value="Genomic_DNA"/>
</dbReference>
<organism evidence="2 3">
    <name type="scientific">Hoylesella marshii DSM 16973 = JCM 13450</name>
    <dbReference type="NCBI Taxonomy" id="862515"/>
    <lineage>
        <taxon>Bacteria</taxon>
        <taxon>Pseudomonadati</taxon>
        <taxon>Bacteroidota</taxon>
        <taxon>Bacteroidia</taxon>
        <taxon>Bacteroidales</taxon>
        <taxon>Prevotellaceae</taxon>
        <taxon>Hoylesella</taxon>
    </lineage>
</organism>
<accession>E0NUW8</accession>
<feature type="region of interest" description="Disordered" evidence="1">
    <location>
        <begin position="29"/>
        <end position="60"/>
    </location>
</feature>
<feature type="compositionally biased region" description="Acidic residues" evidence="1">
    <location>
        <begin position="41"/>
        <end position="60"/>
    </location>
</feature>
<sequence>MKRNQEDKLPYLAPWCEVVEAEETSLICSSPKVTPNGPGFNEDDWDNEHDIDDGDENEFE</sequence>
<dbReference type="Proteomes" id="UP000004394">
    <property type="component" value="Unassembled WGS sequence"/>
</dbReference>
<comment type="caution">
    <text evidence="2">The sequence shown here is derived from an EMBL/GenBank/DDBJ whole genome shotgun (WGS) entry which is preliminary data.</text>
</comment>
<evidence type="ECO:0000313" key="2">
    <source>
        <dbReference type="EMBL" id="EFM01053.1"/>
    </source>
</evidence>
<dbReference type="HOGENOM" id="CLU_179299_1_0_10"/>
<evidence type="ECO:0000256" key="1">
    <source>
        <dbReference type="SAM" id="MobiDB-lite"/>
    </source>
</evidence>
<name>E0NUW8_9BACT</name>
<dbReference type="AlphaFoldDB" id="E0NUW8"/>
<dbReference type="BioCyc" id="PMAR862515-HMP:GMOO-2001-MONOMER"/>
<dbReference type="RefSeq" id="WP_006950324.1">
    <property type="nucleotide sequence ID" value="NZ_BAJI01000011.1"/>
</dbReference>
<dbReference type="OrthoDB" id="1082676at2"/>
<gene>
    <name evidence="2" type="ORF">HMPREF0658_1973</name>
</gene>
<evidence type="ECO:0000313" key="3">
    <source>
        <dbReference type="Proteomes" id="UP000004394"/>
    </source>
</evidence>
<reference evidence="2" key="1">
    <citation type="submission" date="2010-07" db="EMBL/GenBank/DDBJ databases">
        <authorList>
            <person name="Muzny D."/>
            <person name="Qin X."/>
            <person name="Deng J."/>
            <person name="Jiang H."/>
            <person name="Liu Y."/>
            <person name="Qu J."/>
            <person name="Song X.-Z."/>
            <person name="Zhang L."/>
            <person name="Thornton R."/>
            <person name="Coyle M."/>
            <person name="Francisco L."/>
            <person name="Jackson L."/>
            <person name="Javaid M."/>
            <person name="Korchina V."/>
            <person name="Kovar C."/>
            <person name="Mata R."/>
            <person name="Mathew T."/>
            <person name="Ngo R."/>
            <person name="Nguyen L."/>
            <person name="Nguyen N."/>
            <person name="Okwuonu G."/>
            <person name="Ongeri F."/>
            <person name="Pham C."/>
            <person name="Simmons D."/>
            <person name="Wilczek-Boney K."/>
            <person name="Hale W."/>
            <person name="Jakkamsetti A."/>
            <person name="Pham P."/>
            <person name="Ruth R."/>
            <person name="San Lucas F."/>
            <person name="Warren J."/>
            <person name="Zhang J."/>
            <person name="Zhao Z."/>
            <person name="Zhou C."/>
            <person name="Zhu D."/>
            <person name="Lee S."/>
            <person name="Bess C."/>
            <person name="Blankenburg K."/>
            <person name="Forbes L."/>
            <person name="Fu Q."/>
            <person name="Gubbala S."/>
            <person name="Hirani K."/>
            <person name="Jayaseelan J.C."/>
            <person name="Lara F."/>
            <person name="Munidasa M."/>
            <person name="Palculict T."/>
            <person name="Patil S."/>
            <person name="Pu L.-L."/>
            <person name="Saada N."/>
            <person name="Tang L."/>
            <person name="Weissenberger G."/>
            <person name="Zhu Y."/>
            <person name="Hemphill L."/>
            <person name="Shang Y."/>
            <person name="Youmans B."/>
            <person name="Ayvaz T."/>
            <person name="Ross M."/>
            <person name="Santibanez J."/>
            <person name="Aqrawi P."/>
            <person name="Gross S."/>
            <person name="Joshi V."/>
            <person name="Fowler G."/>
            <person name="Nazareth L."/>
            <person name="Reid J."/>
            <person name="Worley K."/>
            <person name="Petrosino J."/>
            <person name="Highlander S."/>
            <person name="Gibbs R."/>
        </authorList>
    </citation>
    <scope>NUCLEOTIDE SEQUENCE [LARGE SCALE GENOMIC DNA]</scope>
    <source>
        <strain evidence="2">DSM 16973</strain>
    </source>
</reference>